<protein>
    <submittedName>
        <fullName evidence="1">Uncharacterized protein</fullName>
    </submittedName>
</protein>
<dbReference type="Proteomes" id="UP000799770">
    <property type="component" value="Unassembled WGS sequence"/>
</dbReference>
<dbReference type="AlphaFoldDB" id="A0A6A5Z356"/>
<proteinExistence type="predicted"/>
<organism evidence="1 2">
    <name type="scientific">Lophiotrema nucula</name>
    <dbReference type="NCBI Taxonomy" id="690887"/>
    <lineage>
        <taxon>Eukaryota</taxon>
        <taxon>Fungi</taxon>
        <taxon>Dikarya</taxon>
        <taxon>Ascomycota</taxon>
        <taxon>Pezizomycotina</taxon>
        <taxon>Dothideomycetes</taxon>
        <taxon>Pleosporomycetidae</taxon>
        <taxon>Pleosporales</taxon>
        <taxon>Lophiotremataceae</taxon>
        <taxon>Lophiotrema</taxon>
    </lineage>
</organism>
<reference evidence="1" key="1">
    <citation type="journal article" date="2020" name="Stud. Mycol.">
        <title>101 Dothideomycetes genomes: a test case for predicting lifestyles and emergence of pathogens.</title>
        <authorList>
            <person name="Haridas S."/>
            <person name="Albert R."/>
            <person name="Binder M."/>
            <person name="Bloem J."/>
            <person name="Labutti K."/>
            <person name="Salamov A."/>
            <person name="Andreopoulos B."/>
            <person name="Baker S."/>
            <person name="Barry K."/>
            <person name="Bills G."/>
            <person name="Bluhm B."/>
            <person name="Cannon C."/>
            <person name="Castanera R."/>
            <person name="Culley D."/>
            <person name="Daum C."/>
            <person name="Ezra D."/>
            <person name="Gonzalez J."/>
            <person name="Henrissat B."/>
            <person name="Kuo A."/>
            <person name="Liang C."/>
            <person name="Lipzen A."/>
            <person name="Lutzoni F."/>
            <person name="Magnuson J."/>
            <person name="Mondo S."/>
            <person name="Nolan M."/>
            <person name="Ohm R."/>
            <person name="Pangilinan J."/>
            <person name="Park H.-J."/>
            <person name="Ramirez L."/>
            <person name="Alfaro M."/>
            <person name="Sun H."/>
            <person name="Tritt A."/>
            <person name="Yoshinaga Y."/>
            <person name="Zwiers L.-H."/>
            <person name="Turgeon B."/>
            <person name="Goodwin S."/>
            <person name="Spatafora J."/>
            <person name="Crous P."/>
            <person name="Grigoriev I."/>
        </authorList>
    </citation>
    <scope>NUCLEOTIDE SEQUENCE</scope>
    <source>
        <strain evidence="1">CBS 627.86</strain>
    </source>
</reference>
<name>A0A6A5Z356_9PLEO</name>
<evidence type="ECO:0000313" key="2">
    <source>
        <dbReference type="Proteomes" id="UP000799770"/>
    </source>
</evidence>
<evidence type="ECO:0000313" key="1">
    <source>
        <dbReference type="EMBL" id="KAF2113494.1"/>
    </source>
</evidence>
<gene>
    <name evidence="1" type="ORF">BDV96DRAFT_113092</name>
</gene>
<dbReference type="EMBL" id="ML977327">
    <property type="protein sequence ID" value="KAF2113494.1"/>
    <property type="molecule type" value="Genomic_DNA"/>
</dbReference>
<keyword evidence="2" id="KW-1185">Reference proteome</keyword>
<accession>A0A6A5Z356</accession>
<sequence>MPHASWNNYSHFSYTTLVQYIRLGILINDRLCCRSSVPWRPKPGRAAARPTARVFSRNHTSHQHCITLNRAEWLFKSSSFSRRRHTSPNES</sequence>